<dbReference type="EMBL" id="LT991976">
    <property type="protein sequence ID" value="SPK71540.1"/>
    <property type="molecule type" value="Genomic_DNA"/>
</dbReference>
<dbReference type="Proteomes" id="UP000255505">
    <property type="component" value="Chromosome I"/>
</dbReference>
<evidence type="ECO:0000256" key="1">
    <source>
        <dbReference type="SAM" id="MobiDB-lite"/>
    </source>
</evidence>
<dbReference type="AlphaFoldDB" id="A0A375IBU0"/>
<accession>A0A375IBU0</accession>
<protein>
    <submittedName>
        <fullName evidence="2">Uncharacterized protein</fullName>
    </submittedName>
</protein>
<feature type="region of interest" description="Disordered" evidence="1">
    <location>
        <begin position="1"/>
        <end position="24"/>
    </location>
</feature>
<organism evidence="2 3">
    <name type="scientific">Cupriavidus taiwanensis</name>
    <dbReference type="NCBI Taxonomy" id="164546"/>
    <lineage>
        <taxon>Bacteria</taxon>
        <taxon>Pseudomonadati</taxon>
        <taxon>Pseudomonadota</taxon>
        <taxon>Betaproteobacteria</taxon>
        <taxon>Burkholderiales</taxon>
        <taxon>Burkholderiaceae</taxon>
        <taxon>Cupriavidus</taxon>
    </lineage>
</organism>
<proteinExistence type="predicted"/>
<sequence>MTRSPSGRYPSLSSRSPSVGSVNTATTDACTTGFTNGGIRVAHRLSDGKLHLTKSVRIALLPEHPVIAIGRQTAAVPEKHAFADSA</sequence>
<reference evidence="2 3" key="1">
    <citation type="submission" date="2018-01" db="EMBL/GenBank/DDBJ databases">
        <authorList>
            <person name="Gaut B.S."/>
            <person name="Morton B.R."/>
            <person name="Clegg M.T."/>
            <person name="Duvall M.R."/>
        </authorList>
    </citation>
    <scope>NUCLEOTIDE SEQUENCE [LARGE SCALE GENOMIC DNA]</scope>
    <source>
        <strain evidence="2">Cupriavidus taiwanensis LMG 19425</strain>
    </source>
</reference>
<gene>
    <name evidence="2" type="ORF">CT19425_30764</name>
</gene>
<evidence type="ECO:0000313" key="3">
    <source>
        <dbReference type="Proteomes" id="UP000255505"/>
    </source>
</evidence>
<name>A0A375IBU0_9BURK</name>
<evidence type="ECO:0000313" key="2">
    <source>
        <dbReference type="EMBL" id="SPK71540.1"/>
    </source>
</evidence>